<dbReference type="EMBL" id="JANPWB010000008">
    <property type="protein sequence ID" value="KAJ1164583.1"/>
    <property type="molecule type" value="Genomic_DNA"/>
</dbReference>
<evidence type="ECO:0000313" key="2">
    <source>
        <dbReference type="EMBL" id="KAJ1164583.1"/>
    </source>
</evidence>
<evidence type="ECO:0000313" key="3">
    <source>
        <dbReference type="Proteomes" id="UP001066276"/>
    </source>
</evidence>
<protein>
    <submittedName>
        <fullName evidence="2">Uncharacterized protein</fullName>
    </submittedName>
</protein>
<feature type="region of interest" description="Disordered" evidence="1">
    <location>
        <begin position="39"/>
        <end position="62"/>
    </location>
</feature>
<evidence type="ECO:0000256" key="1">
    <source>
        <dbReference type="SAM" id="MobiDB-lite"/>
    </source>
</evidence>
<organism evidence="2 3">
    <name type="scientific">Pleurodeles waltl</name>
    <name type="common">Iberian ribbed newt</name>
    <dbReference type="NCBI Taxonomy" id="8319"/>
    <lineage>
        <taxon>Eukaryota</taxon>
        <taxon>Metazoa</taxon>
        <taxon>Chordata</taxon>
        <taxon>Craniata</taxon>
        <taxon>Vertebrata</taxon>
        <taxon>Euteleostomi</taxon>
        <taxon>Amphibia</taxon>
        <taxon>Batrachia</taxon>
        <taxon>Caudata</taxon>
        <taxon>Salamandroidea</taxon>
        <taxon>Salamandridae</taxon>
        <taxon>Pleurodelinae</taxon>
        <taxon>Pleurodeles</taxon>
    </lineage>
</organism>
<reference evidence="2" key="1">
    <citation type="journal article" date="2022" name="bioRxiv">
        <title>Sequencing and chromosome-scale assembly of the giantPleurodeles waltlgenome.</title>
        <authorList>
            <person name="Brown T."/>
            <person name="Elewa A."/>
            <person name="Iarovenko S."/>
            <person name="Subramanian E."/>
            <person name="Araus A.J."/>
            <person name="Petzold A."/>
            <person name="Susuki M."/>
            <person name="Suzuki K.-i.T."/>
            <person name="Hayashi T."/>
            <person name="Toyoda A."/>
            <person name="Oliveira C."/>
            <person name="Osipova E."/>
            <person name="Leigh N.D."/>
            <person name="Simon A."/>
            <person name="Yun M.H."/>
        </authorList>
    </citation>
    <scope>NUCLEOTIDE SEQUENCE</scope>
    <source>
        <strain evidence="2">20211129_DDA</strain>
        <tissue evidence="2">Liver</tissue>
    </source>
</reference>
<proteinExistence type="predicted"/>
<dbReference type="Proteomes" id="UP001066276">
    <property type="component" value="Chromosome 4_2"/>
</dbReference>
<comment type="caution">
    <text evidence="2">The sequence shown here is derived from an EMBL/GenBank/DDBJ whole genome shotgun (WGS) entry which is preliminary data.</text>
</comment>
<keyword evidence="3" id="KW-1185">Reference proteome</keyword>
<sequence>MAQKPPAGRSDRLVVWARRHWYRSGACEAGDWSPVKELGAAGAARRGRSRPPPGEQGAVAGSVETGARAAKKQCGWAQTVRAWRFLVLRPL</sequence>
<gene>
    <name evidence="2" type="ORF">NDU88_005019</name>
</gene>
<dbReference type="AlphaFoldDB" id="A0AAV7SKJ6"/>
<accession>A0AAV7SKJ6</accession>
<name>A0AAV7SKJ6_PLEWA</name>